<name>A0A955IDG6_9BACT</name>
<feature type="non-terminal residue" evidence="1">
    <location>
        <position position="135"/>
    </location>
</feature>
<dbReference type="EMBL" id="JAGQLI010000229">
    <property type="protein sequence ID" value="MCA9379543.1"/>
    <property type="molecule type" value="Genomic_DNA"/>
</dbReference>
<accession>A0A955IDG6</accession>
<dbReference type="AlphaFoldDB" id="A0A955IDG6"/>
<evidence type="ECO:0000313" key="2">
    <source>
        <dbReference type="Proteomes" id="UP000760819"/>
    </source>
</evidence>
<reference evidence="1" key="2">
    <citation type="journal article" date="2021" name="Microbiome">
        <title>Successional dynamics and alternative stable states in a saline activated sludge microbial community over 9 years.</title>
        <authorList>
            <person name="Wang Y."/>
            <person name="Ye J."/>
            <person name="Ju F."/>
            <person name="Liu L."/>
            <person name="Boyd J.A."/>
            <person name="Deng Y."/>
            <person name="Parks D.H."/>
            <person name="Jiang X."/>
            <person name="Yin X."/>
            <person name="Woodcroft B.J."/>
            <person name="Tyson G.W."/>
            <person name="Hugenholtz P."/>
            <person name="Polz M.F."/>
            <person name="Zhang T."/>
        </authorList>
    </citation>
    <scope>NUCLEOTIDE SEQUENCE</scope>
    <source>
        <strain evidence="1">HKST-UBA12</strain>
    </source>
</reference>
<protein>
    <submittedName>
        <fullName evidence="1">Uncharacterized protein</fullName>
    </submittedName>
</protein>
<sequence length="135" mass="14919">MQIPLHILTKKYLFWVALAVLFMMIPSPVYAIKLETVVVDSELSLDISDEGYADASYVLNIHNSDQELVSGLNINIPFLDLENLQASLNGNYLAVTSASQSEYTTLQLEFGGLAIRTNQDAKLLLQFRVPKAVSG</sequence>
<evidence type="ECO:0000313" key="1">
    <source>
        <dbReference type="EMBL" id="MCA9379543.1"/>
    </source>
</evidence>
<dbReference type="Proteomes" id="UP000760819">
    <property type="component" value="Unassembled WGS sequence"/>
</dbReference>
<comment type="caution">
    <text evidence="1">The sequence shown here is derived from an EMBL/GenBank/DDBJ whole genome shotgun (WGS) entry which is preliminary data.</text>
</comment>
<proteinExistence type="predicted"/>
<gene>
    <name evidence="1" type="ORF">KC640_03875</name>
</gene>
<reference evidence="1" key="1">
    <citation type="submission" date="2020-04" db="EMBL/GenBank/DDBJ databases">
        <authorList>
            <person name="Zhang T."/>
        </authorList>
    </citation>
    <scope>NUCLEOTIDE SEQUENCE</scope>
    <source>
        <strain evidence="1">HKST-UBA12</strain>
    </source>
</reference>
<organism evidence="1 2">
    <name type="scientific">Candidatus Dojkabacteria bacterium</name>
    <dbReference type="NCBI Taxonomy" id="2099670"/>
    <lineage>
        <taxon>Bacteria</taxon>
        <taxon>Candidatus Dojkabacteria</taxon>
    </lineage>
</organism>